<dbReference type="EMBL" id="JYDQ01000003">
    <property type="protein sequence ID" value="KRY23421.1"/>
    <property type="molecule type" value="Genomic_DNA"/>
</dbReference>
<protein>
    <submittedName>
        <fullName evidence="2">Uncharacterized protein</fullName>
    </submittedName>
</protein>
<dbReference type="AlphaFoldDB" id="A0A0V1AFF5"/>
<evidence type="ECO:0000256" key="1">
    <source>
        <dbReference type="SAM" id="Phobius"/>
    </source>
</evidence>
<dbReference type="Proteomes" id="UP000054783">
    <property type="component" value="Unassembled WGS sequence"/>
</dbReference>
<comment type="caution">
    <text evidence="2">The sequence shown here is derived from an EMBL/GenBank/DDBJ whole genome shotgun (WGS) entry which is preliminary data.</text>
</comment>
<gene>
    <name evidence="2" type="ORF">T12_9081</name>
</gene>
<keyword evidence="1" id="KW-0812">Transmembrane</keyword>
<proteinExistence type="predicted"/>
<feature type="transmembrane region" description="Helical" evidence="1">
    <location>
        <begin position="23"/>
        <end position="40"/>
    </location>
</feature>
<keyword evidence="3" id="KW-1185">Reference proteome</keyword>
<keyword evidence="1" id="KW-1133">Transmembrane helix</keyword>
<accession>A0A0V1AFF5</accession>
<evidence type="ECO:0000313" key="2">
    <source>
        <dbReference type="EMBL" id="KRY23421.1"/>
    </source>
</evidence>
<organism evidence="2 3">
    <name type="scientific">Trichinella patagoniensis</name>
    <dbReference type="NCBI Taxonomy" id="990121"/>
    <lineage>
        <taxon>Eukaryota</taxon>
        <taxon>Metazoa</taxon>
        <taxon>Ecdysozoa</taxon>
        <taxon>Nematoda</taxon>
        <taxon>Enoplea</taxon>
        <taxon>Dorylaimia</taxon>
        <taxon>Trichinellida</taxon>
        <taxon>Trichinellidae</taxon>
        <taxon>Trichinella</taxon>
    </lineage>
</organism>
<name>A0A0V1AFF5_9BILA</name>
<evidence type="ECO:0000313" key="3">
    <source>
        <dbReference type="Proteomes" id="UP000054783"/>
    </source>
</evidence>
<keyword evidence="1" id="KW-0472">Membrane</keyword>
<sequence>MFYHFYWCPANTTADKHPAEYEMFSFVFVIRFLLIFIIISDDQKIPAIKYEKSFLSVQKWRDNSLYCCLKKGDRKTYTRKGGGNFRQRID</sequence>
<reference evidence="2 3" key="1">
    <citation type="submission" date="2015-01" db="EMBL/GenBank/DDBJ databases">
        <title>Evolution of Trichinella species and genotypes.</title>
        <authorList>
            <person name="Korhonen P.K."/>
            <person name="Edoardo P."/>
            <person name="Giuseppe L.R."/>
            <person name="Gasser R.B."/>
        </authorList>
    </citation>
    <scope>NUCLEOTIDE SEQUENCE [LARGE SCALE GENOMIC DNA]</scope>
    <source>
        <strain evidence="2">ISS2496</strain>
    </source>
</reference>